<comment type="caution">
    <text evidence="9">The sequence shown here is derived from an EMBL/GenBank/DDBJ whole genome shotgun (WGS) entry which is preliminary data.</text>
</comment>
<dbReference type="GO" id="GO:0022857">
    <property type="term" value="F:transmembrane transporter activity"/>
    <property type="evidence" value="ECO:0007669"/>
    <property type="project" value="InterPro"/>
</dbReference>
<dbReference type="CDD" id="cd17502">
    <property type="entry name" value="MFS_Azr1_MDR_like"/>
    <property type="match status" value="1"/>
</dbReference>
<evidence type="ECO:0000256" key="7">
    <source>
        <dbReference type="SAM" id="Phobius"/>
    </source>
</evidence>
<feature type="transmembrane region" description="Helical" evidence="7">
    <location>
        <begin position="212"/>
        <end position="231"/>
    </location>
</feature>
<name>A0A841I330_9DEIO</name>
<protein>
    <submittedName>
        <fullName evidence="9">EmrB/QacA subfamily drug resistance transporter</fullName>
    </submittedName>
</protein>
<dbReference type="GO" id="GO:0005886">
    <property type="term" value="C:plasma membrane"/>
    <property type="evidence" value="ECO:0007669"/>
    <property type="project" value="UniProtKB-SubCell"/>
</dbReference>
<evidence type="ECO:0000256" key="1">
    <source>
        <dbReference type="ARBA" id="ARBA00004651"/>
    </source>
</evidence>
<feature type="transmembrane region" description="Helical" evidence="7">
    <location>
        <begin position="86"/>
        <end position="105"/>
    </location>
</feature>
<dbReference type="PANTHER" id="PTHR23501">
    <property type="entry name" value="MAJOR FACILITATOR SUPERFAMILY"/>
    <property type="match status" value="1"/>
</dbReference>
<dbReference type="InterPro" id="IPR020846">
    <property type="entry name" value="MFS_dom"/>
</dbReference>
<dbReference type="AlphaFoldDB" id="A0A841I330"/>
<dbReference type="Proteomes" id="UP000569951">
    <property type="component" value="Unassembled WGS sequence"/>
</dbReference>
<evidence type="ECO:0000259" key="8">
    <source>
        <dbReference type="PROSITE" id="PS50850"/>
    </source>
</evidence>
<keyword evidence="10" id="KW-1185">Reference proteome</keyword>
<feature type="transmembrane region" description="Helical" evidence="7">
    <location>
        <begin position="351"/>
        <end position="371"/>
    </location>
</feature>
<dbReference type="PANTHER" id="PTHR23501:SF197">
    <property type="entry name" value="COMD"/>
    <property type="match status" value="1"/>
</dbReference>
<feature type="domain" description="Major facilitator superfamily (MFS) profile" evidence="8">
    <location>
        <begin position="20"/>
        <end position="461"/>
    </location>
</feature>
<dbReference type="InterPro" id="IPR004638">
    <property type="entry name" value="EmrB-like"/>
</dbReference>
<reference evidence="9 10" key="1">
    <citation type="submission" date="2020-08" db="EMBL/GenBank/DDBJ databases">
        <title>Genomic Encyclopedia of Type Strains, Phase IV (KMG-IV): sequencing the most valuable type-strain genomes for metagenomic binning, comparative biology and taxonomic classification.</title>
        <authorList>
            <person name="Goeker M."/>
        </authorList>
    </citation>
    <scope>NUCLEOTIDE SEQUENCE [LARGE SCALE GENOMIC DNA]</scope>
    <source>
        <strain evidence="9 10">DSM 21458</strain>
    </source>
</reference>
<feature type="transmembrane region" description="Helical" evidence="7">
    <location>
        <begin position="321"/>
        <end position="339"/>
    </location>
</feature>
<dbReference type="PRINTS" id="PR01035">
    <property type="entry name" value="TCRTETA"/>
</dbReference>
<evidence type="ECO:0000313" key="10">
    <source>
        <dbReference type="Proteomes" id="UP000569951"/>
    </source>
</evidence>
<feature type="transmembrane region" description="Helical" evidence="7">
    <location>
        <begin position="144"/>
        <end position="166"/>
    </location>
</feature>
<comment type="subcellular location">
    <subcellularLocation>
        <location evidence="1">Cell membrane</location>
        <topology evidence="1">Multi-pass membrane protein</topology>
    </subcellularLocation>
</comment>
<feature type="transmembrane region" description="Helical" evidence="7">
    <location>
        <begin position="243"/>
        <end position="264"/>
    </location>
</feature>
<accession>A0A841I330</accession>
<dbReference type="RefSeq" id="WP_183986609.1">
    <property type="nucleotide sequence ID" value="NZ_JACHHG010000005.1"/>
</dbReference>
<evidence type="ECO:0000256" key="6">
    <source>
        <dbReference type="ARBA" id="ARBA00023136"/>
    </source>
</evidence>
<dbReference type="EMBL" id="JACHHG010000005">
    <property type="protein sequence ID" value="MBB6098325.1"/>
    <property type="molecule type" value="Genomic_DNA"/>
</dbReference>
<sequence length="623" mass="65406">MSRPVPAINVEFTPQQRTFTLIGALLGMLLAALDQTIVATAGPVIQKDLNIDASLYAWITTAYLVASTVMVPIYGKLSDLYGRRRILVIGIIIFLFGSLLCGVSPTPLTLILARAVQGLGAASLFTSALAIIADIFPPNVRGKYTGLFGAIFGISSVIGPLVGGVLTDTLSWHWVFFVNLPVGAVALFFILTRMPPLKRDWGNDRPSIDLPGAVWLTVAVVPLLIALSLGKTPDQAGSTGYPWLSWQILSMFVLSLVGIVAFLATERRARDPLLDLRLFADRTFAIGNLASFVIGGVFLAGVVFLPLYMVNVVGLSATSSGLTTVPLTFGVVAGNILSGQLVSRFGRYKPLMLIGLSVLMVGFLIMGFTLTPQSSQLEVTLKMILVGLGLGPSIPLYTLAIQNAVAPQQIGVATSAATFFRQMGSTIGVAILGSVFASSLSSGLQRELGAVSKTLPPALQSQLGSFQVGDVSAEGGGGGGGGASGSFDLPRVRNELRQAFAQQRQTLEAALLRGDAAATRDLLASPQTDARLKALLEAGAQAPAPARQAALEGARSSLEQTEQQTLSALGRVESGVKVAFTDATRRVYQFGLVLAILATLLTLALPQVPLRRSNAPGRPAAAD</sequence>
<feature type="transmembrane region" description="Helical" evidence="7">
    <location>
        <begin position="55"/>
        <end position="74"/>
    </location>
</feature>
<dbReference type="Gene3D" id="1.20.1720.10">
    <property type="entry name" value="Multidrug resistance protein D"/>
    <property type="match status" value="1"/>
</dbReference>
<dbReference type="InterPro" id="IPR036259">
    <property type="entry name" value="MFS_trans_sf"/>
</dbReference>
<feature type="transmembrane region" description="Helical" evidence="7">
    <location>
        <begin position="383"/>
        <end position="401"/>
    </location>
</feature>
<feature type="transmembrane region" description="Helical" evidence="7">
    <location>
        <begin position="285"/>
        <end position="309"/>
    </location>
</feature>
<feature type="transmembrane region" description="Helical" evidence="7">
    <location>
        <begin position="111"/>
        <end position="132"/>
    </location>
</feature>
<dbReference type="Gene3D" id="1.20.1250.20">
    <property type="entry name" value="MFS general substrate transporter like domains"/>
    <property type="match status" value="1"/>
</dbReference>
<keyword evidence="6 7" id="KW-0472">Membrane</keyword>
<dbReference type="FunFam" id="1.20.1720.10:FF:000004">
    <property type="entry name" value="EmrB/QacA family drug resistance transporter"/>
    <property type="match status" value="1"/>
</dbReference>
<keyword evidence="4 7" id="KW-0812">Transmembrane</keyword>
<keyword evidence="5 7" id="KW-1133">Transmembrane helix</keyword>
<keyword evidence="3" id="KW-1003">Cell membrane</keyword>
<proteinExistence type="predicted"/>
<keyword evidence="2" id="KW-0813">Transport</keyword>
<dbReference type="InterPro" id="IPR011701">
    <property type="entry name" value="MFS"/>
</dbReference>
<evidence type="ECO:0000256" key="4">
    <source>
        <dbReference type="ARBA" id="ARBA00022692"/>
    </source>
</evidence>
<feature type="transmembrane region" description="Helical" evidence="7">
    <location>
        <begin position="172"/>
        <end position="191"/>
    </location>
</feature>
<feature type="transmembrane region" description="Helical" evidence="7">
    <location>
        <begin position="587"/>
        <end position="605"/>
    </location>
</feature>
<evidence type="ECO:0000313" key="9">
    <source>
        <dbReference type="EMBL" id="MBB6098325.1"/>
    </source>
</evidence>
<feature type="transmembrane region" description="Helical" evidence="7">
    <location>
        <begin position="21"/>
        <end position="43"/>
    </location>
</feature>
<dbReference type="InterPro" id="IPR001958">
    <property type="entry name" value="Tet-R_TetA/multi-R_MdtG-like"/>
</dbReference>
<evidence type="ECO:0000256" key="5">
    <source>
        <dbReference type="ARBA" id="ARBA00022989"/>
    </source>
</evidence>
<evidence type="ECO:0000256" key="3">
    <source>
        <dbReference type="ARBA" id="ARBA00022475"/>
    </source>
</evidence>
<evidence type="ECO:0000256" key="2">
    <source>
        <dbReference type="ARBA" id="ARBA00022448"/>
    </source>
</evidence>
<organism evidence="9 10">
    <name type="scientific">Deinobacterium chartae</name>
    <dbReference type="NCBI Taxonomy" id="521158"/>
    <lineage>
        <taxon>Bacteria</taxon>
        <taxon>Thermotogati</taxon>
        <taxon>Deinococcota</taxon>
        <taxon>Deinococci</taxon>
        <taxon>Deinococcales</taxon>
        <taxon>Deinococcaceae</taxon>
        <taxon>Deinobacterium</taxon>
    </lineage>
</organism>
<dbReference type="NCBIfam" id="TIGR00711">
    <property type="entry name" value="efflux_EmrB"/>
    <property type="match status" value="1"/>
</dbReference>
<dbReference type="Pfam" id="PF07690">
    <property type="entry name" value="MFS_1"/>
    <property type="match status" value="1"/>
</dbReference>
<dbReference type="SUPFAM" id="SSF103473">
    <property type="entry name" value="MFS general substrate transporter"/>
    <property type="match status" value="1"/>
</dbReference>
<dbReference type="PROSITE" id="PS50850">
    <property type="entry name" value="MFS"/>
    <property type="match status" value="1"/>
</dbReference>
<gene>
    <name evidence="9" type="ORF">HNR42_001750</name>
</gene>